<dbReference type="AlphaFoldDB" id="A0A4P9W701"/>
<organism evidence="1 2">
    <name type="scientific">Blyttiomyces helicus</name>
    <dbReference type="NCBI Taxonomy" id="388810"/>
    <lineage>
        <taxon>Eukaryota</taxon>
        <taxon>Fungi</taxon>
        <taxon>Fungi incertae sedis</taxon>
        <taxon>Chytridiomycota</taxon>
        <taxon>Chytridiomycota incertae sedis</taxon>
        <taxon>Chytridiomycetes</taxon>
        <taxon>Chytridiomycetes incertae sedis</taxon>
        <taxon>Blyttiomyces</taxon>
    </lineage>
</organism>
<evidence type="ECO:0000313" key="2">
    <source>
        <dbReference type="Proteomes" id="UP000269721"/>
    </source>
</evidence>
<evidence type="ECO:0000313" key="1">
    <source>
        <dbReference type="EMBL" id="RKO85916.1"/>
    </source>
</evidence>
<name>A0A4P9W701_9FUNG</name>
<proteinExistence type="predicted"/>
<sequence length="204" mass="22855">MLKGQVQRYKLRASDDETPGIIDICNLDSQGSGDSLPYRLIPSTSATGPTLVLHHVASGCPIALLNDREGEEYSVEWLPSTTSFPDLMNGVGTWSKTTFSFSHGRTSTLKVSFTIDGRWFKWKVRPHPDKLAGASLGDWFWLFDVTKNRKEIAKMAIHPNYRTLEFEVQSLPEGVDTLLVASIWLLAERAWTSKQGASKKWQIA</sequence>
<dbReference type="Proteomes" id="UP000269721">
    <property type="component" value="Unassembled WGS sequence"/>
</dbReference>
<protein>
    <submittedName>
        <fullName evidence="1">Uncharacterized protein</fullName>
    </submittedName>
</protein>
<dbReference type="EMBL" id="KZ998626">
    <property type="protein sequence ID" value="RKO85916.1"/>
    <property type="molecule type" value="Genomic_DNA"/>
</dbReference>
<keyword evidence="2" id="KW-1185">Reference proteome</keyword>
<gene>
    <name evidence="1" type="ORF">BDK51DRAFT_51312</name>
</gene>
<reference evidence="2" key="1">
    <citation type="journal article" date="2018" name="Nat. Microbiol.">
        <title>Leveraging single-cell genomics to expand the fungal tree of life.</title>
        <authorList>
            <person name="Ahrendt S.R."/>
            <person name="Quandt C.A."/>
            <person name="Ciobanu D."/>
            <person name="Clum A."/>
            <person name="Salamov A."/>
            <person name="Andreopoulos B."/>
            <person name="Cheng J.F."/>
            <person name="Woyke T."/>
            <person name="Pelin A."/>
            <person name="Henrissat B."/>
            <person name="Reynolds N.K."/>
            <person name="Benny G.L."/>
            <person name="Smith M.E."/>
            <person name="James T.Y."/>
            <person name="Grigoriev I.V."/>
        </authorList>
    </citation>
    <scope>NUCLEOTIDE SEQUENCE [LARGE SCALE GENOMIC DNA]</scope>
</reference>
<accession>A0A4P9W701</accession>